<proteinExistence type="predicted"/>
<dbReference type="RefSeq" id="WP_317695673.1">
    <property type="nucleotide sequence ID" value="NZ_AP026801.1"/>
</dbReference>
<reference evidence="2 3" key="1">
    <citation type="journal article" date="2023" name="Microbiol. Spectr.">
        <title>Symbiosis of Carpenter Bees with Uncharacterized Lactic Acid Bacteria Showing NAD Auxotrophy.</title>
        <authorList>
            <person name="Kawasaki S."/>
            <person name="Ozawa K."/>
            <person name="Mori T."/>
            <person name="Yamamoto A."/>
            <person name="Ito M."/>
            <person name="Ohkuma M."/>
            <person name="Sakamoto M."/>
            <person name="Matsutani M."/>
        </authorList>
    </citation>
    <scope>NUCLEOTIDE SEQUENCE [LARGE SCALE GENOMIC DNA]</scope>
    <source>
        <strain evidence="2 3">KimC2</strain>
    </source>
</reference>
<evidence type="ECO:0000256" key="1">
    <source>
        <dbReference type="SAM" id="SignalP"/>
    </source>
</evidence>
<evidence type="ECO:0000313" key="2">
    <source>
        <dbReference type="EMBL" id="BDR56999.1"/>
    </source>
</evidence>
<dbReference type="KEGG" id="xak:KIMC2_15610"/>
<sequence length="958" mass="102968">MKKNKIKYFGLCAASLLTLAPVLGSVVSAVSQPIQSNTVKAANDALYQSSLNAAFNDSVNLTTTQIKNIQASDITGTFQTDGSMFYSNVAATGSRLFNSSSISGTSLLRDNLQDPFLKLFVQTNALVGVLPHEGYKTTVKVTSSSFSTPTSRDDLLLKLKNLSVDNKFTVTISTLDSSNNVVADTKTITVTVTRDTSSLIKINPISATTAALTDLTSPREVAADIAPLIKDTNGSQVFDAASITGAYYYALNGSSNYKKSSATSRYTDFYTGNVGAVINQLISVPYTAAIANKYDANNFVFLNLSEDKNTGTVAAAPATGSDTTTAYVVRKIVIGSPVYPVFRYTTTDSNNISVTNTINSGDTLKPNPVDTANLTYIYNNQTSMNTLTSYLNNKFNTSNNGAGNFSAYPESKNGSIVGAALTVKYSMPVLNPATTPQYILATALNSTTGAESVVKIPVTITGIPNSLVAPTVTKFPDTTSVNSKSTSKYDPMTGVAATYVGSDGKTHDLTKANVTITVKDAKGNNVNLNSDGTVATTTPGIYTIHYVFANPDDTTRTVAKDLTLNVTNSDLVAPTVTGFYENSTYTLSNNRQSEVSPYATVLRMDKVSASYIGADGASHAIDRSKVAVAVKNSRGQAVNLNSAGNISMTTPDTYTVTYTWTNPDDTTKTISKSLTLIINRTISQPITAKYVGNEIANPTIDTNTTNFNVLNNVSFNLVYTDPSTSTPTTPITETVPNNFVSVTVSKNGVDVPLTNNSFAPTEGVYTISYSVVNPRDNATVLTYTRTLTVTKAVPKPVEPTITQEHGIVYIKYVWGYGINLWKNHTVTDGAERNADGSLRKLITGTGWKYSAIATYPDGTKWYRLGKDQWIPAQYTSLDPVVDPNSWTITLQQGIGIVNYVPGYSINVWTSPDQKSWTKRLRHGTGWKYFKVATKGGSTMYNLGGDQWVDALFFSPIPR</sequence>
<keyword evidence="3" id="KW-1185">Reference proteome</keyword>
<keyword evidence="1" id="KW-0732">Signal</keyword>
<protein>
    <submittedName>
        <fullName evidence="2">Uncharacterized protein</fullName>
    </submittedName>
</protein>
<feature type="chain" id="PRO_5043448563" evidence="1">
    <location>
        <begin position="25"/>
        <end position="958"/>
    </location>
</feature>
<feature type="signal peptide" evidence="1">
    <location>
        <begin position="1"/>
        <end position="24"/>
    </location>
</feature>
<name>A0AAU9CSM9_9LACO</name>
<gene>
    <name evidence="2" type="ORF">KIMC2_15610</name>
</gene>
<dbReference type="Proteomes" id="UP001321804">
    <property type="component" value="Chromosome"/>
</dbReference>
<organism evidence="2 3">
    <name type="scientific">Xylocopilactobacillus apis</name>
    <dbReference type="NCBI Taxonomy" id="2932183"/>
    <lineage>
        <taxon>Bacteria</taxon>
        <taxon>Bacillati</taxon>
        <taxon>Bacillota</taxon>
        <taxon>Bacilli</taxon>
        <taxon>Lactobacillales</taxon>
        <taxon>Lactobacillaceae</taxon>
        <taxon>Xylocopilactobacillus</taxon>
    </lineage>
</organism>
<dbReference type="EMBL" id="AP026801">
    <property type="protein sequence ID" value="BDR56999.1"/>
    <property type="molecule type" value="Genomic_DNA"/>
</dbReference>
<accession>A0AAU9CSM9</accession>
<dbReference type="AlphaFoldDB" id="A0AAU9CSM9"/>
<evidence type="ECO:0000313" key="3">
    <source>
        <dbReference type="Proteomes" id="UP001321804"/>
    </source>
</evidence>